<dbReference type="OrthoDB" id="2629500at2"/>
<protein>
    <submittedName>
        <fullName evidence="2">XRE family transcriptional regulator</fullName>
    </submittedName>
</protein>
<feature type="domain" description="HTH cro/C1-type" evidence="1">
    <location>
        <begin position="15"/>
        <end position="41"/>
    </location>
</feature>
<dbReference type="CDD" id="cd00093">
    <property type="entry name" value="HTH_XRE"/>
    <property type="match status" value="1"/>
</dbReference>
<dbReference type="PATRIC" id="fig|1397.4.peg.1201"/>
<comment type="caution">
    <text evidence="2">The sequence shown here is derived from an EMBL/GenBank/DDBJ whole genome shotgun (WGS) entry which is preliminary data.</text>
</comment>
<dbReference type="PROSITE" id="PS50943">
    <property type="entry name" value="HTH_CROC1"/>
    <property type="match status" value="1"/>
</dbReference>
<dbReference type="EMBL" id="LDPH01000014">
    <property type="protein sequence ID" value="KLV25698.1"/>
    <property type="molecule type" value="Genomic_DNA"/>
</dbReference>
<dbReference type="Proteomes" id="UP000036045">
    <property type="component" value="Unassembled WGS sequence"/>
</dbReference>
<dbReference type="SUPFAM" id="SSF47413">
    <property type="entry name" value="lambda repressor-like DNA-binding domains"/>
    <property type="match status" value="1"/>
</dbReference>
<keyword evidence="3" id="KW-1185">Reference proteome</keyword>
<dbReference type="InterPro" id="IPR010982">
    <property type="entry name" value="Lambda_DNA-bd_dom_sf"/>
</dbReference>
<dbReference type="GO" id="GO:0003677">
    <property type="term" value="F:DNA binding"/>
    <property type="evidence" value="ECO:0007669"/>
    <property type="project" value="InterPro"/>
</dbReference>
<dbReference type="RefSeq" id="WP_047943123.1">
    <property type="nucleotide sequence ID" value="NZ_LDPH01000014.1"/>
</dbReference>
<dbReference type="Pfam" id="PF01381">
    <property type="entry name" value="HTH_3"/>
    <property type="match status" value="1"/>
</dbReference>
<gene>
    <name evidence="2" type="ORF">ABW02_15105</name>
</gene>
<accession>A0A0J1II92</accession>
<organism evidence="2 3">
    <name type="scientific">Niallia circulans</name>
    <name type="common">Bacillus circulans</name>
    <dbReference type="NCBI Taxonomy" id="1397"/>
    <lineage>
        <taxon>Bacteria</taxon>
        <taxon>Bacillati</taxon>
        <taxon>Bacillota</taxon>
        <taxon>Bacilli</taxon>
        <taxon>Bacillales</taxon>
        <taxon>Bacillaceae</taxon>
        <taxon>Niallia</taxon>
    </lineage>
</organism>
<proteinExistence type="predicted"/>
<dbReference type="InterPro" id="IPR001387">
    <property type="entry name" value="Cro/C1-type_HTH"/>
</dbReference>
<dbReference type="AlphaFoldDB" id="A0A0J1II92"/>
<evidence type="ECO:0000313" key="3">
    <source>
        <dbReference type="Proteomes" id="UP000036045"/>
    </source>
</evidence>
<reference evidence="2 3" key="1">
    <citation type="submission" date="2015-05" db="EMBL/GenBank/DDBJ databases">
        <title>Whole genome sequence and identification of bacterial endophytes from Costus igneus.</title>
        <authorList>
            <person name="Lee Y.P."/>
            <person name="Gan H.M."/>
            <person name="Eng W."/>
            <person name="Wheatley M.S."/>
            <person name="Caraballo A."/>
            <person name="Polter S."/>
            <person name="Savka M.A."/>
            <person name="Hudson A.O."/>
        </authorList>
    </citation>
    <scope>NUCLEOTIDE SEQUENCE [LARGE SCALE GENOMIC DNA]</scope>
    <source>
        <strain evidence="2 3">RIT379</strain>
    </source>
</reference>
<evidence type="ECO:0000313" key="2">
    <source>
        <dbReference type="EMBL" id="KLV25698.1"/>
    </source>
</evidence>
<evidence type="ECO:0000259" key="1">
    <source>
        <dbReference type="PROSITE" id="PS50943"/>
    </source>
</evidence>
<name>A0A0J1II92_NIACI</name>
<sequence length="60" mass="6803">MSQELGAKVRSELFKRKIKQKELAEMLGISTAYLSDIINGRKDGPKAQEHIKHIKKILAI</sequence>
<dbReference type="Gene3D" id="1.10.260.40">
    <property type="entry name" value="lambda repressor-like DNA-binding domains"/>
    <property type="match status" value="1"/>
</dbReference>